<dbReference type="STRING" id="121845.A0A3Q0JC29"/>
<dbReference type="PANTHER" id="PTHR20837">
    <property type="entry name" value="CENTROSOMAL PROTEIN-RELATED"/>
    <property type="match status" value="1"/>
</dbReference>
<dbReference type="Proteomes" id="UP000079169">
    <property type="component" value="Unplaced"/>
</dbReference>
<name>A0A3Q0JC29_DIACI</name>
<dbReference type="GO" id="GO:1904491">
    <property type="term" value="P:protein localization to ciliary transition zone"/>
    <property type="evidence" value="ECO:0007669"/>
    <property type="project" value="TreeGrafter"/>
</dbReference>
<dbReference type="PANTHER" id="PTHR20837:SF0">
    <property type="entry name" value="COILED-COIL AND C2 DOMAIN-CONTAINING PROTEIN 2A"/>
    <property type="match status" value="1"/>
</dbReference>
<accession>A0A3Q0JC29</accession>
<proteinExistence type="predicted"/>
<dbReference type="InterPro" id="IPR028928">
    <property type="entry name" value="CC2D2AN-C2"/>
</dbReference>
<feature type="non-terminal residue" evidence="3">
    <location>
        <position position="1059"/>
    </location>
</feature>
<dbReference type="AlphaFoldDB" id="A0A3Q0JC29"/>
<dbReference type="GO" id="GO:1905515">
    <property type="term" value="P:non-motile cilium assembly"/>
    <property type="evidence" value="ECO:0007669"/>
    <property type="project" value="TreeGrafter"/>
</dbReference>
<dbReference type="RefSeq" id="XP_026686001.1">
    <property type="nucleotide sequence ID" value="XM_026830200.1"/>
</dbReference>
<organism evidence="2 3">
    <name type="scientific">Diaphorina citri</name>
    <name type="common">Asian citrus psyllid</name>
    <dbReference type="NCBI Taxonomy" id="121845"/>
    <lineage>
        <taxon>Eukaryota</taxon>
        <taxon>Metazoa</taxon>
        <taxon>Ecdysozoa</taxon>
        <taxon>Arthropoda</taxon>
        <taxon>Hexapoda</taxon>
        <taxon>Insecta</taxon>
        <taxon>Pterygota</taxon>
        <taxon>Neoptera</taxon>
        <taxon>Paraneoptera</taxon>
        <taxon>Hemiptera</taxon>
        <taxon>Sternorrhyncha</taxon>
        <taxon>Psylloidea</taxon>
        <taxon>Psyllidae</taxon>
        <taxon>Diaphorininae</taxon>
        <taxon>Diaphorina</taxon>
    </lineage>
</organism>
<gene>
    <name evidence="3" type="primary">LOC113471228</name>
</gene>
<dbReference type="KEGG" id="dci:113471228"/>
<evidence type="ECO:0000259" key="1">
    <source>
        <dbReference type="Pfam" id="PF15625"/>
    </source>
</evidence>
<protein>
    <submittedName>
        <fullName evidence="3">Coiled-coil and C2 domain-containing protein 2A-like</fullName>
    </submittedName>
</protein>
<dbReference type="InterPro" id="IPR052434">
    <property type="entry name" value="Tectonic-like_complex_comp"/>
</dbReference>
<keyword evidence="2" id="KW-1185">Reference proteome</keyword>
<dbReference type="GO" id="GO:0035869">
    <property type="term" value="C:ciliary transition zone"/>
    <property type="evidence" value="ECO:0007669"/>
    <property type="project" value="TreeGrafter"/>
</dbReference>
<feature type="domain" description="CC2D2A N-terminal C2" evidence="1">
    <location>
        <begin position="197"/>
        <end position="406"/>
    </location>
</feature>
<sequence length="1059" mass="121114">MKFLIDSKNTRYVHRTSTNISRRVAQRLAALRSAKYALVNLVRETEEQEGEERKKNVDAIQKYKLQIREARALKFREQKMDRELLAQVLITWRELKHLRELQKYSNTDLKLKITQVEDPSAREDYETEINETWNEMLEEALDTYEEQKKIYDAWLIKHQDDDEPSPPEDRLEPPSPVNQEALREAMMSQLAQSVRPPTEPLVHIELAHTGVTPESEITDQSELTRRAALRKVSIWLKILYNGVELCRSPHQPLSCDFRVRFNQLFTIRILNPPEELSVEIHSEGPGKCRPLASVFVPIPNSASTLENSPPEEHEFGCELIWHCTGSSGVVGIASTLENSPPEEHEFGCELIWHCTGSSGVGSGTLFYLTPESGQGNSGQGYCLYTSGTLRCMAGWMCNEGRVYSVPPEMLNQRSLCIQVSFEGFSARTTTAEGANPTWNLHPDTNHVPVRPFVEVSFEGFSARTTTAEGANPTWNHPDTNHTQRCLTSMSIFQVPVRPFVEVSFEGFSARTTSAEGSNPTWNLHPDTNHAQHLIEDEAQRENNIHQRLERNWLGSLTIPFSTLYFNSKIEGTFKLYSPPFLLGYDRSTSCEEASYLRHSTFLTLIIMVQPPLNPPEPLTENLDCSEAPYVEKHLRQFQAEYKLRFPHREMKSLVIDVTGRLSTSTHSLTHSLFQNAHIDEESTHSSQFRLNLLTQMLELCSVQDIETNPRLTLLTLRDRGEPEFRGMRSIPLREREIPNDVFKIYEKRLQSPSFPLEISSAGPQQNSLELVRSWGGHCLKNIRDRVLKQCKLAQQHRTHTDVISEDHVPDVGTLGLTFVKWLQPDRPLRPKRKERKKVPVQSLSGQEVKVLVSVVRAFEIPIRKDVDAISEDKISMVPVRPFVEVSFEGFSARTTSAEGANPTWNLDHPDRFDRVFPFCSTRTNAASRQQMELVSDMTKLKQWCHQSQLDPNDPNNAPFFTLLKNALIEQESTYSSQFRINLLTQMLELCSSIPYVESLTFVKWLQPDRPLRPKRKERKKVPVQSLSGQEVKVLVSVVRAFEIPIRKDVDAISEDKISM</sequence>
<reference evidence="3" key="1">
    <citation type="submission" date="2025-08" db="UniProtKB">
        <authorList>
            <consortium name="RefSeq"/>
        </authorList>
    </citation>
    <scope>IDENTIFICATION</scope>
</reference>
<evidence type="ECO:0000313" key="2">
    <source>
        <dbReference type="Proteomes" id="UP000079169"/>
    </source>
</evidence>
<dbReference type="GeneID" id="113471228"/>
<evidence type="ECO:0000313" key="3">
    <source>
        <dbReference type="RefSeq" id="XP_026686001.1"/>
    </source>
</evidence>
<dbReference type="Pfam" id="PF15625">
    <property type="entry name" value="CC2D2AN-C2"/>
    <property type="match status" value="1"/>
</dbReference>
<dbReference type="PaxDb" id="121845-A0A3Q0JC29"/>